<name>A0A814RKN8_9BILA</name>
<reference evidence="2" key="1">
    <citation type="submission" date="2021-02" db="EMBL/GenBank/DDBJ databases">
        <authorList>
            <person name="Nowell W R."/>
        </authorList>
    </citation>
    <scope>NUCLEOTIDE SEQUENCE</scope>
</reference>
<evidence type="ECO:0000313" key="2">
    <source>
        <dbReference type="EMBL" id="CAF1134938.1"/>
    </source>
</evidence>
<gene>
    <name evidence="2" type="ORF">JXQ802_LOCUS20903</name>
</gene>
<organism evidence="2 3">
    <name type="scientific">Rotaria sordida</name>
    <dbReference type="NCBI Taxonomy" id="392033"/>
    <lineage>
        <taxon>Eukaryota</taxon>
        <taxon>Metazoa</taxon>
        <taxon>Spiralia</taxon>
        <taxon>Gnathifera</taxon>
        <taxon>Rotifera</taxon>
        <taxon>Eurotatoria</taxon>
        <taxon>Bdelloidea</taxon>
        <taxon>Philodinida</taxon>
        <taxon>Philodinidae</taxon>
        <taxon>Rotaria</taxon>
    </lineage>
</organism>
<accession>A0A814RKN8</accession>
<evidence type="ECO:0000313" key="3">
    <source>
        <dbReference type="Proteomes" id="UP000663870"/>
    </source>
</evidence>
<proteinExistence type="predicted"/>
<dbReference type="EMBL" id="CAJNOL010000604">
    <property type="protein sequence ID" value="CAF1134938.1"/>
    <property type="molecule type" value="Genomic_DNA"/>
</dbReference>
<keyword evidence="3" id="KW-1185">Reference proteome</keyword>
<protein>
    <submittedName>
        <fullName evidence="2">Uncharacterized protein</fullName>
    </submittedName>
</protein>
<dbReference type="Proteomes" id="UP000663870">
    <property type="component" value="Unassembled WGS sequence"/>
</dbReference>
<feature type="compositionally biased region" description="Polar residues" evidence="1">
    <location>
        <begin position="30"/>
        <end position="49"/>
    </location>
</feature>
<sequence>MASLFRNSRSIITRFSCIRRTAATTGAGTQVKTSGASTTLSQASRSGTDVNMAVRDARQRLTPTDPIKPRPAGESPLIIRALITMSCYPLRYLIHQVF</sequence>
<evidence type="ECO:0000256" key="1">
    <source>
        <dbReference type="SAM" id="MobiDB-lite"/>
    </source>
</evidence>
<dbReference type="AlphaFoldDB" id="A0A814RKN8"/>
<comment type="caution">
    <text evidence="2">The sequence shown here is derived from an EMBL/GenBank/DDBJ whole genome shotgun (WGS) entry which is preliminary data.</text>
</comment>
<feature type="region of interest" description="Disordered" evidence="1">
    <location>
        <begin position="26"/>
        <end position="49"/>
    </location>
</feature>